<accession>A0A653IIA6</accession>
<dbReference type="EMBL" id="CABWKQ010000034">
    <property type="protein sequence ID" value="VWX38491.1"/>
    <property type="molecule type" value="Genomic_DNA"/>
</dbReference>
<evidence type="ECO:0008006" key="3">
    <source>
        <dbReference type="Google" id="ProtNLM"/>
    </source>
</evidence>
<sequence length="113" mass="13217">MATRHFQSLGAYKRIYINPETRRMTLPEPFYDALGLTDEVMIAQVGQVLVMRNPDEMVEMETELLSQIVEEGFAGQELIREFAYRKAQHEQRLRQHILQDDHPESSAQLEIEL</sequence>
<evidence type="ECO:0000313" key="1">
    <source>
        <dbReference type="EMBL" id="VWX38491.1"/>
    </source>
</evidence>
<dbReference type="Proteomes" id="UP000439752">
    <property type="component" value="Unassembled WGS sequence"/>
</dbReference>
<name>A0A653IIA6_9BACL</name>
<protein>
    <recommendedName>
        <fullName evidence="3">SpoVT-AbrB domain-containing protein</fullName>
    </recommendedName>
</protein>
<keyword evidence="2" id="KW-1185">Reference proteome</keyword>
<proteinExistence type="predicted"/>
<reference evidence="1 2" key="1">
    <citation type="submission" date="2019-10" db="EMBL/GenBank/DDBJ databases">
        <authorList>
            <person name="Karimi E."/>
        </authorList>
    </citation>
    <scope>NUCLEOTIDE SEQUENCE [LARGE SCALE GENOMIC DNA]</scope>
    <source>
        <strain evidence="1">Exiguobacterium sp. 9Y</strain>
    </source>
</reference>
<evidence type="ECO:0000313" key="2">
    <source>
        <dbReference type="Proteomes" id="UP000439752"/>
    </source>
</evidence>
<dbReference type="AlphaFoldDB" id="A0A653IIA6"/>
<dbReference type="RefSeq" id="WP_088837252.1">
    <property type="nucleotide sequence ID" value="NZ_LR732308.1"/>
</dbReference>
<gene>
    <name evidence="1" type="ORF">EXIGUO9Y_40005</name>
</gene>
<organism evidence="1 2">
    <name type="scientific">Exiguobacterium oxidotolerans</name>
    <dbReference type="NCBI Taxonomy" id="223958"/>
    <lineage>
        <taxon>Bacteria</taxon>
        <taxon>Bacillati</taxon>
        <taxon>Bacillota</taxon>
        <taxon>Bacilli</taxon>
        <taxon>Bacillales</taxon>
        <taxon>Bacillales Family XII. Incertae Sedis</taxon>
        <taxon>Exiguobacterium</taxon>
    </lineage>
</organism>